<name>A0A657LUV8_9HYPH</name>
<accession>A0A657LUV8</accession>
<dbReference type="Gene3D" id="3.40.50.2300">
    <property type="match status" value="1"/>
</dbReference>
<reference evidence="3 4" key="1">
    <citation type="submission" date="2016-02" db="EMBL/GenBank/DDBJ databases">
        <title>Genome sequencing of a beta-galactosidase producing bacteria Rhizobium sp. 59.</title>
        <authorList>
            <person name="Wang D."/>
            <person name="Kot W."/>
            <person name="Qin Y."/>
            <person name="Hansen L."/>
            <person name="Naqvi K."/>
            <person name="Rensing C."/>
        </authorList>
    </citation>
    <scope>NUCLEOTIDE SEQUENCE [LARGE SCALE GENOMIC DNA]</scope>
    <source>
        <strain evidence="3 4">59</strain>
    </source>
</reference>
<dbReference type="Pfam" id="PF00072">
    <property type="entry name" value="Response_reg"/>
    <property type="match status" value="1"/>
</dbReference>
<keyword evidence="4" id="KW-1185">Reference proteome</keyword>
<dbReference type="OrthoDB" id="582170at2"/>
<evidence type="ECO:0000313" key="4">
    <source>
        <dbReference type="Proteomes" id="UP000182661"/>
    </source>
</evidence>
<dbReference type="SUPFAM" id="SSF52172">
    <property type="entry name" value="CheY-like"/>
    <property type="match status" value="1"/>
</dbReference>
<sequence>MTFRRVLVLEDNFIIAMEAEDILRSIGVADVTIATNVEQAETLLLEESFDFVLLDVNLGAQTSFLFAEKLLDRRIPFGFVSGYGEDSVFPLAFRAVPRITKPFNEDSIGSLLSIAS</sequence>
<proteinExistence type="predicted"/>
<evidence type="ECO:0000313" key="3">
    <source>
        <dbReference type="EMBL" id="OJF98299.1"/>
    </source>
</evidence>
<dbReference type="EMBL" id="LSRP01000077">
    <property type="protein sequence ID" value="OJF98299.1"/>
    <property type="molecule type" value="Genomic_DNA"/>
</dbReference>
<dbReference type="GO" id="GO:0000160">
    <property type="term" value="P:phosphorelay signal transduction system"/>
    <property type="evidence" value="ECO:0007669"/>
    <property type="project" value="InterPro"/>
</dbReference>
<evidence type="ECO:0000256" key="1">
    <source>
        <dbReference type="PROSITE-ProRule" id="PRU00169"/>
    </source>
</evidence>
<feature type="modified residue" description="4-aspartylphosphate" evidence="1">
    <location>
        <position position="55"/>
    </location>
</feature>
<gene>
    <name evidence="3" type="ORF">AX760_15025</name>
</gene>
<dbReference type="Proteomes" id="UP000182661">
    <property type="component" value="Unassembled WGS sequence"/>
</dbReference>
<protein>
    <submittedName>
        <fullName evidence="3">Regulator</fullName>
    </submittedName>
</protein>
<comment type="caution">
    <text evidence="3">The sequence shown here is derived from an EMBL/GenBank/DDBJ whole genome shotgun (WGS) entry which is preliminary data.</text>
</comment>
<dbReference type="PROSITE" id="PS50110">
    <property type="entry name" value="RESPONSE_REGULATORY"/>
    <property type="match status" value="1"/>
</dbReference>
<feature type="domain" description="Response regulatory" evidence="2">
    <location>
        <begin position="5"/>
        <end position="116"/>
    </location>
</feature>
<keyword evidence="1" id="KW-0597">Phosphoprotein</keyword>
<dbReference type="SMART" id="SM00448">
    <property type="entry name" value="REC"/>
    <property type="match status" value="1"/>
</dbReference>
<organism evidence="3 4">
    <name type="scientific">Pararhizobium antarcticum</name>
    <dbReference type="NCBI Taxonomy" id="1798805"/>
    <lineage>
        <taxon>Bacteria</taxon>
        <taxon>Pseudomonadati</taxon>
        <taxon>Pseudomonadota</taxon>
        <taxon>Alphaproteobacteria</taxon>
        <taxon>Hyphomicrobiales</taxon>
        <taxon>Rhizobiaceae</taxon>
        <taxon>Rhizobium/Agrobacterium group</taxon>
        <taxon>Pararhizobium</taxon>
    </lineage>
</organism>
<dbReference type="InterPro" id="IPR011006">
    <property type="entry name" value="CheY-like_superfamily"/>
</dbReference>
<dbReference type="InterPro" id="IPR001789">
    <property type="entry name" value="Sig_transdc_resp-reg_receiver"/>
</dbReference>
<dbReference type="AlphaFoldDB" id="A0A657LUV8"/>
<evidence type="ECO:0000259" key="2">
    <source>
        <dbReference type="PROSITE" id="PS50110"/>
    </source>
</evidence>